<evidence type="ECO:0000256" key="1">
    <source>
        <dbReference type="SAM" id="Phobius"/>
    </source>
</evidence>
<reference evidence="2 3" key="2">
    <citation type="submission" date="2020-09" db="EMBL/GenBank/DDBJ databases">
        <authorList>
            <person name="Chen F.-J."/>
            <person name="Lee Y.-T."/>
        </authorList>
    </citation>
    <scope>NUCLEOTIDE SEQUENCE [LARGE SCALE GENOMIC DNA]</scope>
    <source>
        <strain evidence="2 3">AS72</strain>
    </source>
</reference>
<name>A0A7H2Q4W7_9GAMM</name>
<keyword evidence="1" id="KW-0812">Transmembrane</keyword>
<sequence length="273" mass="31521">MQQSLQIVELIINSSNLPEKFIIIVVAIAFSLITLSYIKKQEFFTDALSLYTKYINRKINRIKSYIAAGNLSAEQVKRLQHRIEILTLQALLKLNNNDLDFLKFFNGYENVIHARMLYLNAYNLVQFNEEKKIIELKNPIDEANAENRANLGDLIFGLNILASYLIFLIPVVFFPENVTPHNVFWILAIIFPLMSLQIFAGYKIGKFMRRKKHALELIKLKRIDSTENNTIPIETNNNPNENNIISIETKSNPIDINKIPDEANKVTIKVKKN</sequence>
<feature type="transmembrane region" description="Helical" evidence="1">
    <location>
        <begin position="184"/>
        <end position="202"/>
    </location>
</feature>
<feature type="transmembrane region" description="Helical" evidence="1">
    <location>
        <begin position="20"/>
        <end position="38"/>
    </location>
</feature>
<feature type="transmembrane region" description="Helical" evidence="1">
    <location>
        <begin position="154"/>
        <end position="172"/>
    </location>
</feature>
<keyword evidence="1" id="KW-0472">Membrane</keyword>
<evidence type="ECO:0000313" key="2">
    <source>
        <dbReference type="EMBL" id="QNX10150.1"/>
    </source>
</evidence>
<gene>
    <name evidence="2" type="ORF">IC795_08660</name>
</gene>
<proteinExistence type="predicted"/>
<dbReference type="Proteomes" id="UP000516745">
    <property type="component" value="Chromosome"/>
</dbReference>
<evidence type="ECO:0000313" key="3">
    <source>
        <dbReference type="Proteomes" id="UP000516745"/>
    </source>
</evidence>
<reference evidence="3" key="1">
    <citation type="submission" date="2020-09" db="EMBL/GenBank/DDBJ databases">
        <title>Clinical and molecular characterization of Acinetobacter seifertii in Taiwan.</title>
        <authorList>
            <person name="Li L.-H."/>
            <person name="Yang Y.-S."/>
            <person name="Sun J.-R."/>
            <person name="Huang T.-W."/>
            <person name="Huang W.-C."/>
            <person name="Wang Y.-C."/>
            <person name="Kuo T.-H."/>
            <person name="Kuo S.-C."/>
            <person name="Chen T.-L."/>
        </authorList>
    </citation>
    <scope>NUCLEOTIDE SEQUENCE [LARGE SCALE GENOMIC DNA]</scope>
    <source>
        <strain evidence="3">AS72</strain>
    </source>
</reference>
<dbReference type="AlphaFoldDB" id="A0A7H2Q4W7"/>
<accession>A0A7H2Q4W7</accession>
<organism evidence="2 3">
    <name type="scientific">Acinetobacter seifertii</name>
    <dbReference type="NCBI Taxonomy" id="1530123"/>
    <lineage>
        <taxon>Bacteria</taxon>
        <taxon>Pseudomonadati</taxon>
        <taxon>Pseudomonadota</taxon>
        <taxon>Gammaproteobacteria</taxon>
        <taxon>Moraxellales</taxon>
        <taxon>Moraxellaceae</taxon>
        <taxon>Acinetobacter</taxon>
        <taxon>Acinetobacter calcoaceticus/baumannii complex</taxon>
    </lineage>
</organism>
<protein>
    <submittedName>
        <fullName evidence="2">Uncharacterized protein</fullName>
    </submittedName>
</protein>
<dbReference type="EMBL" id="CP061565">
    <property type="protein sequence ID" value="QNX10150.1"/>
    <property type="molecule type" value="Genomic_DNA"/>
</dbReference>
<keyword evidence="1" id="KW-1133">Transmembrane helix</keyword>